<feature type="domain" description="SURP motif" evidence="2">
    <location>
        <begin position="32"/>
        <end position="73"/>
    </location>
</feature>
<dbReference type="GO" id="GO:0006396">
    <property type="term" value="P:RNA processing"/>
    <property type="evidence" value="ECO:0007669"/>
    <property type="project" value="InterPro"/>
</dbReference>
<gene>
    <name evidence="3" type="ORF">ADEAN_000501400</name>
</gene>
<dbReference type="Gene3D" id="1.10.10.790">
    <property type="entry name" value="Surp module"/>
    <property type="match status" value="1"/>
</dbReference>
<dbReference type="InterPro" id="IPR000061">
    <property type="entry name" value="Surp"/>
</dbReference>
<evidence type="ECO:0000256" key="1">
    <source>
        <dbReference type="SAM" id="MobiDB-lite"/>
    </source>
</evidence>
<accession>A0A7G2CCJ6</accession>
<dbReference type="OrthoDB" id="447637at2759"/>
<evidence type="ECO:0000313" key="4">
    <source>
        <dbReference type="Proteomes" id="UP000515908"/>
    </source>
</evidence>
<evidence type="ECO:0000259" key="2">
    <source>
        <dbReference type="PROSITE" id="PS50128"/>
    </source>
</evidence>
<keyword evidence="4" id="KW-1185">Reference proteome</keyword>
<evidence type="ECO:0000313" key="3">
    <source>
        <dbReference type="EMBL" id="CAD2217536.1"/>
    </source>
</evidence>
<dbReference type="EMBL" id="LR877153">
    <property type="protein sequence ID" value="CAD2217536.1"/>
    <property type="molecule type" value="Genomic_DNA"/>
</dbReference>
<sequence>MEPPKESTSAATAEEAPQVFTGAVPSADVEKVIRLLINDVKKMNSRDLEQKMLESDRVSFSFLDPDDEFHDFYLYLLRQTAPNCTSWGTMKKS</sequence>
<dbReference type="VEuPathDB" id="TriTrypDB:ADEAN_000501400"/>
<protein>
    <recommendedName>
        <fullName evidence="2">SURP motif domain-containing protein</fullName>
    </recommendedName>
</protein>
<dbReference type="InterPro" id="IPR035967">
    <property type="entry name" value="SWAP/Surp_sf"/>
</dbReference>
<reference evidence="3 4" key="1">
    <citation type="submission" date="2020-08" db="EMBL/GenBank/DDBJ databases">
        <authorList>
            <person name="Newling K."/>
            <person name="Davey J."/>
            <person name="Forrester S."/>
        </authorList>
    </citation>
    <scope>NUCLEOTIDE SEQUENCE [LARGE SCALE GENOMIC DNA]</scope>
    <source>
        <strain evidence="4">Crithidia deanei Carvalho (ATCC PRA-265)</strain>
    </source>
</reference>
<name>A0A7G2CCJ6_9TRYP</name>
<feature type="region of interest" description="Disordered" evidence="1">
    <location>
        <begin position="1"/>
        <end position="20"/>
    </location>
</feature>
<organism evidence="3 4">
    <name type="scientific">Angomonas deanei</name>
    <dbReference type="NCBI Taxonomy" id="59799"/>
    <lineage>
        <taxon>Eukaryota</taxon>
        <taxon>Discoba</taxon>
        <taxon>Euglenozoa</taxon>
        <taxon>Kinetoplastea</taxon>
        <taxon>Metakinetoplastina</taxon>
        <taxon>Trypanosomatida</taxon>
        <taxon>Trypanosomatidae</taxon>
        <taxon>Strigomonadinae</taxon>
        <taxon>Angomonas</taxon>
    </lineage>
</organism>
<dbReference type="PROSITE" id="PS50128">
    <property type="entry name" value="SURP"/>
    <property type="match status" value="1"/>
</dbReference>
<proteinExistence type="predicted"/>
<dbReference type="Proteomes" id="UP000515908">
    <property type="component" value="Chromosome 09"/>
</dbReference>
<feature type="compositionally biased region" description="Low complexity" evidence="1">
    <location>
        <begin position="1"/>
        <end position="16"/>
    </location>
</feature>
<dbReference type="SUPFAM" id="SSF109905">
    <property type="entry name" value="Surp module (SWAP domain)"/>
    <property type="match status" value="1"/>
</dbReference>
<dbReference type="GO" id="GO:0003723">
    <property type="term" value="F:RNA binding"/>
    <property type="evidence" value="ECO:0007669"/>
    <property type="project" value="InterPro"/>
</dbReference>
<dbReference type="AlphaFoldDB" id="A0A7G2CCJ6"/>